<feature type="domain" description="Lipid/polyisoprenoid-binding YceI-like" evidence="2">
    <location>
        <begin position="22"/>
        <end position="184"/>
    </location>
</feature>
<dbReference type="SMART" id="SM00867">
    <property type="entry name" value="YceI"/>
    <property type="match status" value="1"/>
</dbReference>
<dbReference type="InterPro" id="IPR036761">
    <property type="entry name" value="TTHA0802/YceI-like_sf"/>
</dbReference>
<dbReference type="PATRIC" id="fig|74031.6.peg.3538"/>
<proteinExistence type="predicted"/>
<dbReference type="InterPro" id="IPR007372">
    <property type="entry name" value="Lipid/polyisoprenoid-bd_YceI"/>
</dbReference>
<sequence length="185" mass="20085">MIRRLALALCLIATQAAAAPEAYRLDTERSSVGFTYRLGQAETAGTMPVRAAEMWIDLANPSASRVTVTLDASAARAGVFFATEAMRGPQVLDTARHPLITFRSTRITGTLQAARIEGRVTLRGVTRPITLDAGLYRQRGTEARDLDHLTVLLTGQIDRHAFGASGFADLVGPLIDLRIVVRIER</sequence>
<keyword evidence="4" id="KW-1185">Reference proteome</keyword>
<name>A0A0L6CQG0_9RHOB</name>
<comment type="caution">
    <text evidence="3">The sequence shown here is derived from an EMBL/GenBank/DDBJ whole genome shotgun (WGS) entry which is preliminary data.</text>
</comment>
<dbReference type="PANTHER" id="PTHR34406:SF1">
    <property type="entry name" value="PROTEIN YCEI"/>
    <property type="match status" value="1"/>
</dbReference>
<dbReference type="EMBL" id="LGVV01000077">
    <property type="protein sequence ID" value="KNX39999.1"/>
    <property type="molecule type" value="Genomic_DNA"/>
</dbReference>
<dbReference type="AlphaFoldDB" id="A0A0L6CQG0"/>
<keyword evidence="1" id="KW-0732">Signal</keyword>
<evidence type="ECO:0000313" key="3">
    <source>
        <dbReference type="EMBL" id="KNX39999.1"/>
    </source>
</evidence>
<dbReference type="SUPFAM" id="SSF101874">
    <property type="entry name" value="YceI-like"/>
    <property type="match status" value="1"/>
</dbReference>
<dbReference type="PANTHER" id="PTHR34406">
    <property type="entry name" value="PROTEIN YCEI"/>
    <property type="match status" value="1"/>
</dbReference>
<feature type="signal peptide" evidence="1">
    <location>
        <begin position="1"/>
        <end position="18"/>
    </location>
</feature>
<reference evidence="4" key="1">
    <citation type="submission" date="2015-07" db="EMBL/GenBank/DDBJ databases">
        <title>Draft Genome Sequence of Roseovarius tolerans EL-164, a producer of N-Acylated Alanine Methyl Esters (NAMEs).</title>
        <authorList>
            <person name="Voget S."/>
            <person name="Bruns H."/>
            <person name="Wagner-Doebler I."/>
            <person name="Schulz S."/>
            <person name="Daniel R."/>
        </authorList>
    </citation>
    <scope>NUCLEOTIDE SEQUENCE [LARGE SCALE GENOMIC DNA]</scope>
    <source>
        <strain evidence="4">EL-164</strain>
    </source>
</reference>
<organism evidence="3 4">
    <name type="scientific">Roseovarius tolerans</name>
    <dbReference type="NCBI Taxonomy" id="74031"/>
    <lineage>
        <taxon>Bacteria</taxon>
        <taxon>Pseudomonadati</taxon>
        <taxon>Pseudomonadota</taxon>
        <taxon>Alphaproteobacteria</taxon>
        <taxon>Rhodobacterales</taxon>
        <taxon>Roseobacteraceae</taxon>
        <taxon>Roseovarius</taxon>
    </lineage>
</organism>
<gene>
    <name evidence="3" type="ORF">ROTO_34520</name>
</gene>
<dbReference type="STRING" id="74031.SAMN04488077_104180"/>
<dbReference type="Gene3D" id="2.40.128.110">
    <property type="entry name" value="Lipid/polyisoprenoid-binding, YceI-like"/>
    <property type="match status" value="1"/>
</dbReference>
<dbReference type="OrthoDB" id="9811006at2"/>
<protein>
    <recommendedName>
        <fullName evidence="2">Lipid/polyisoprenoid-binding YceI-like domain-containing protein</fullName>
    </recommendedName>
</protein>
<accession>A0A0L6CQG0</accession>
<dbReference type="Proteomes" id="UP000037046">
    <property type="component" value="Unassembled WGS sequence"/>
</dbReference>
<feature type="chain" id="PRO_5005562846" description="Lipid/polyisoprenoid-binding YceI-like domain-containing protein" evidence="1">
    <location>
        <begin position="19"/>
        <end position="185"/>
    </location>
</feature>
<evidence type="ECO:0000313" key="4">
    <source>
        <dbReference type="Proteomes" id="UP000037046"/>
    </source>
</evidence>
<evidence type="ECO:0000256" key="1">
    <source>
        <dbReference type="SAM" id="SignalP"/>
    </source>
</evidence>
<dbReference type="Pfam" id="PF04264">
    <property type="entry name" value="YceI"/>
    <property type="match status" value="1"/>
</dbReference>
<dbReference type="RefSeq" id="WP_050664279.1">
    <property type="nucleotide sequence ID" value="NZ_CP118494.1"/>
</dbReference>
<evidence type="ECO:0000259" key="2">
    <source>
        <dbReference type="SMART" id="SM00867"/>
    </source>
</evidence>